<dbReference type="GO" id="GO:0000814">
    <property type="term" value="C:ESCRT II complex"/>
    <property type="evidence" value="ECO:0007669"/>
    <property type="project" value="UniProtKB-UniRule"/>
</dbReference>
<evidence type="ECO:0000313" key="8">
    <source>
        <dbReference type="EMBL" id="KAG6473969.1"/>
    </source>
</evidence>
<feature type="domain" description="GLUE N-terminal" evidence="7">
    <location>
        <begin position="38"/>
        <end position="178"/>
    </location>
</feature>
<dbReference type="AlphaFoldDB" id="A0A8J5CG69"/>
<proteinExistence type="inferred from homology"/>
<dbReference type="Proteomes" id="UP000734854">
    <property type="component" value="Unassembled WGS sequence"/>
</dbReference>
<sequence length="449" mass="49163">MTQYSFVRRSPTPIVSGFRNTTIAPAVAAMAVNWLPPVSLTASGRPVFLPGEVERCLLPAVDLEPGENPSLSPLLSGLLVLTSHRLLWIDETSSSGFALPFAAVVHAYPPKKSIRSMFASPRIRIQVSASPDGRVVAGGTRSEMITVVLRGKNDPDVFYGRLLEVLRSRQWEVSVEAEKRDLESVSAGTSTTTAAARVRMPVVGVSGILRKEQELWESTDKSLQEAFQDLNALMSKAKEMVQLAEKMRLKLLSGPSAQGNPNEEEMGSKQDMQDWLLSVGIASPVTKESAGALYHQQLARELADFVKLPLEKAGGMIALIDVYCLYNRARGTALISPEDLLQACTLWEKFDVSVMLRKFDSGVMVIQNKAQRDEEVFARIVSLAQKPEALRTGISPSDAALTLGIAPALAKEQLLTAESIGLVCRDVSPDGFRFYINLFREIDTNDIYL</sequence>
<dbReference type="Pfam" id="PF04157">
    <property type="entry name" value="EAP30"/>
    <property type="match status" value="1"/>
</dbReference>
<dbReference type="FunFam" id="1.10.10.10:FF:000165">
    <property type="entry name" value="Vacuolar protein sorting protein (Vps36)"/>
    <property type="match status" value="1"/>
</dbReference>
<dbReference type="InterPro" id="IPR036388">
    <property type="entry name" value="WH-like_DNA-bd_sf"/>
</dbReference>
<evidence type="ECO:0000256" key="4">
    <source>
        <dbReference type="ARBA" id="ARBA00022927"/>
    </source>
</evidence>
<dbReference type="Gene3D" id="6.10.140.260">
    <property type="match status" value="1"/>
</dbReference>
<keyword evidence="6" id="KW-0963">Cytoplasm</keyword>
<protein>
    <recommendedName>
        <fullName evidence="6">Vacuolar protein-sorting-associated protein 36</fullName>
    </recommendedName>
    <alternativeName>
        <fullName evidence="6">ESCRT-II complex subunit VPS36</fullName>
    </alternativeName>
</protein>
<comment type="subunit">
    <text evidence="6">Component of the endosomal sorting complex required for transport II (ESCRT-II).</text>
</comment>
<gene>
    <name evidence="8" type="ORF">ZIOFF_067889</name>
</gene>
<dbReference type="PROSITE" id="PS51495">
    <property type="entry name" value="GLUE"/>
    <property type="match status" value="1"/>
</dbReference>
<dbReference type="Pfam" id="PF11605">
    <property type="entry name" value="Vps36_ESCRT-II"/>
    <property type="match status" value="1"/>
</dbReference>
<comment type="function">
    <text evidence="6">Component of the ESCRT-II complex (endosomal sorting complex required for transport II), which is required for multivesicular body (MVB) formation and sorting of endosomal cargo proteins into MVBs.</text>
</comment>
<dbReference type="SUPFAM" id="SSF46785">
    <property type="entry name" value="Winged helix' DNA-binding domain"/>
    <property type="match status" value="2"/>
</dbReference>
<comment type="subcellular location">
    <subcellularLocation>
        <location evidence="6">Cytoplasm</location>
    </subcellularLocation>
    <subcellularLocation>
        <location evidence="6">Endosome</location>
    </subcellularLocation>
</comment>
<dbReference type="PANTHER" id="PTHR13128">
    <property type="entry name" value="VACUOLAR PROTEIN-SORTING-ASSOCIATED PROTEIN 36"/>
    <property type="match status" value="1"/>
</dbReference>
<evidence type="ECO:0000256" key="6">
    <source>
        <dbReference type="RuleBase" id="RU367095"/>
    </source>
</evidence>
<name>A0A8J5CG69_ZINOF</name>
<accession>A0A8J5CG69</accession>
<evidence type="ECO:0000313" key="9">
    <source>
        <dbReference type="Proteomes" id="UP000734854"/>
    </source>
</evidence>
<dbReference type="GO" id="GO:0043328">
    <property type="term" value="P:protein transport to vacuole involved in ubiquitin-dependent protein catabolic process via the multivesicular body sorting pathway"/>
    <property type="evidence" value="ECO:0007669"/>
    <property type="project" value="UniProtKB-UniRule"/>
</dbReference>
<evidence type="ECO:0000256" key="5">
    <source>
        <dbReference type="ARBA" id="ARBA00023054"/>
    </source>
</evidence>
<dbReference type="Gene3D" id="1.10.10.10">
    <property type="entry name" value="Winged helix-like DNA-binding domain superfamily/Winged helix DNA-binding domain"/>
    <property type="match status" value="2"/>
</dbReference>
<dbReference type="Gene3D" id="2.30.29.30">
    <property type="entry name" value="Pleckstrin-homology domain (PH domain)/Phosphotyrosine-binding domain (PTB)"/>
    <property type="match status" value="1"/>
</dbReference>
<reference evidence="8 9" key="1">
    <citation type="submission" date="2020-08" db="EMBL/GenBank/DDBJ databases">
        <title>Plant Genome Project.</title>
        <authorList>
            <person name="Zhang R.-G."/>
        </authorList>
    </citation>
    <scope>NUCLEOTIDE SEQUENCE [LARGE SCALE GENOMIC DNA]</scope>
    <source>
        <tissue evidence="8">Rhizome</tissue>
    </source>
</reference>
<dbReference type="SUPFAM" id="SSF50729">
    <property type="entry name" value="PH domain-like"/>
    <property type="match status" value="1"/>
</dbReference>
<evidence type="ECO:0000256" key="2">
    <source>
        <dbReference type="ARBA" id="ARBA00022448"/>
    </source>
</evidence>
<dbReference type="PANTHER" id="PTHR13128:SF12">
    <property type="entry name" value="VACUOLAR PROTEIN-SORTING-ASSOCIATED PROTEIN 36"/>
    <property type="match status" value="1"/>
</dbReference>
<keyword evidence="5" id="KW-0175">Coiled coil</keyword>
<evidence type="ECO:0000256" key="1">
    <source>
        <dbReference type="ARBA" id="ARBA00009697"/>
    </source>
</evidence>
<dbReference type="InterPro" id="IPR036390">
    <property type="entry name" value="WH_DNA-bd_sf"/>
</dbReference>
<dbReference type="InterPro" id="IPR040608">
    <property type="entry name" value="Snf8/Vps36"/>
</dbReference>
<dbReference type="GO" id="GO:0043130">
    <property type="term" value="F:ubiquitin binding"/>
    <property type="evidence" value="ECO:0007669"/>
    <property type="project" value="UniProtKB-UniRule"/>
</dbReference>
<dbReference type="GO" id="GO:0031902">
    <property type="term" value="C:late endosome membrane"/>
    <property type="evidence" value="ECO:0007669"/>
    <property type="project" value="UniProtKB-UniRule"/>
</dbReference>
<dbReference type="InterPro" id="IPR021648">
    <property type="entry name" value="GLUE_dom"/>
</dbReference>
<dbReference type="FunFam" id="1.10.10.10:FF:000368">
    <property type="entry name" value="vacuolar protein sorting-associated protein 36-like"/>
    <property type="match status" value="1"/>
</dbReference>
<evidence type="ECO:0000259" key="7">
    <source>
        <dbReference type="PROSITE" id="PS51495"/>
    </source>
</evidence>
<keyword evidence="9" id="KW-1185">Reference proteome</keyword>
<evidence type="ECO:0000256" key="3">
    <source>
        <dbReference type="ARBA" id="ARBA00022753"/>
    </source>
</evidence>
<keyword evidence="3 6" id="KW-0967">Endosome</keyword>
<dbReference type="GO" id="GO:0032266">
    <property type="term" value="F:phosphatidylinositol-3-phosphate binding"/>
    <property type="evidence" value="ECO:0007669"/>
    <property type="project" value="UniProtKB-UniRule"/>
</dbReference>
<dbReference type="InterPro" id="IPR037855">
    <property type="entry name" value="Vps36"/>
</dbReference>
<keyword evidence="4 6" id="KW-0653">Protein transport</keyword>
<comment type="similarity">
    <text evidence="1 6">Belongs to the VPS36 family.</text>
</comment>
<dbReference type="EMBL" id="JACMSC010000019">
    <property type="protein sequence ID" value="KAG6473969.1"/>
    <property type="molecule type" value="Genomic_DNA"/>
</dbReference>
<dbReference type="InterPro" id="IPR011993">
    <property type="entry name" value="PH-like_dom_sf"/>
</dbReference>
<comment type="caution">
    <text evidence="8">The sequence shown here is derived from an EMBL/GenBank/DDBJ whole genome shotgun (WGS) entry which is preliminary data.</text>
</comment>
<organism evidence="8 9">
    <name type="scientific">Zingiber officinale</name>
    <name type="common">Ginger</name>
    <name type="synonym">Amomum zingiber</name>
    <dbReference type="NCBI Taxonomy" id="94328"/>
    <lineage>
        <taxon>Eukaryota</taxon>
        <taxon>Viridiplantae</taxon>
        <taxon>Streptophyta</taxon>
        <taxon>Embryophyta</taxon>
        <taxon>Tracheophyta</taxon>
        <taxon>Spermatophyta</taxon>
        <taxon>Magnoliopsida</taxon>
        <taxon>Liliopsida</taxon>
        <taxon>Zingiberales</taxon>
        <taxon>Zingiberaceae</taxon>
        <taxon>Zingiber</taxon>
    </lineage>
</organism>
<keyword evidence="2 6" id="KW-0813">Transport</keyword>